<organism evidence="2 3">
    <name type="scientific">Trametes versicolor (strain FP-101664)</name>
    <name type="common">White-rot fungus</name>
    <name type="synonym">Coriolus versicolor</name>
    <dbReference type="NCBI Taxonomy" id="717944"/>
    <lineage>
        <taxon>Eukaryota</taxon>
        <taxon>Fungi</taxon>
        <taxon>Dikarya</taxon>
        <taxon>Basidiomycota</taxon>
        <taxon>Agaricomycotina</taxon>
        <taxon>Agaricomycetes</taxon>
        <taxon>Polyporales</taxon>
        <taxon>Polyporaceae</taxon>
        <taxon>Trametes</taxon>
    </lineage>
</organism>
<feature type="region of interest" description="Disordered" evidence="1">
    <location>
        <begin position="98"/>
        <end position="173"/>
    </location>
</feature>
<feature type="compositionally biased region" description="Acidic residues" evidence="1">
    <location>
        <begin position="158"/>
        <end position="173"/>
    </location>
</feature>
<reference evidence="3" key="1">
    <citation type="journal article" date="2012" name="Science">
        <title>The Paleozoic origin of enzymatic lignin decomposition reconstructed from 31 fungal genomes.</title>
        <authorList>
            <person name="Floudas D."/>
            <person name="Binder M."/>
            <person name="Riley R."/>
            <person name="Barry K."/>
            <person name="Blanchette R.A."/>
            <person name="Henrissat B."/>
            <person name="Martinez A.T."/>
            <person name="Otillar R."/>
            <person name="Spatafora J.W."/>
            <person name="Yadav J.S."/>
            <person name="Aerts A."/>
            <person name="Benoit I."/>
            <person name="Boyd A."/>
            <person name="Carlson A."/>
            <person name="Copeland A."/>
            <person name="Coutinho P.M."/>
            <person name="de Vries R.P."/>
            <person name="Ferreira P."/>
            <person name="Findley K."/>
            <person name="Foster B."/>
            <person name="Gaskell J."/>
            <person name="Glotzer D."/>
            <person name="Gorecki P."/>
            <person name="Heitman J."/>
            <person name="Hesse C."/>
            <person name="Hori C."/>
            <person name="Igarashi K."/>
            <person name="Jurgens J.A."/>
            <person name="Kallen N."/>
            <person name="Kersten P."/>
            <person name="Kohler A."/>
            <person name="Kuees U."/>
            <person name="Kumar T.K.A."/>
            <person name="Kuo A."/>
            <person name="LaButti K."/>
            <person name="Larrondo L.F."/>
            <person name="Lindquist E."/>
            <person name="Ling A."/>
            <person name="Lombard V."/>
            <person name="Lucas S."/>
            <person name="Lundell T."/>
            <person name="Martin R."/>
            <person name="McLaughlin D.J."/>
            <person name="Morgenstern I."/>
            <person name="Morin E."/>
            <person name="Murat C."/>
            <person name="Nagy L.G."/>
            <person name="Nolan M."/>
            <person name="Ohm R.A."/>
            <person name="Patyshakuliyeva A."/>
            <person name="Rokas A."/>
            <person name="Ruiz-Duenas F.J."/>
            <person name="Sabat G."/>
            <person name="Salamov A."/>
            <person name="Samejima M."/>
            <person name="Schmutz J."/>
            <person name="Slot J.C."/>
            <person name="St John F."/>
            <person name="Stenlid J."/>
            <person name="Sun H."/>
            <person name="Sun S."/>
            <person name="Syed K."/>
            <person name="Tsang A."/>
            <person name="Wiebenga A."/>
            <person name="Young D."/>
            <person name="Pisabarro A."/>
            <person name="Eastwood D.C."/>
            <person name="Martin F."/>
            <person name="Cullen D."/>
            <person name="Grigoriev I.V."/>
            <person name="Hibbett D.S."/>
        </authorList>
    </citation>
    <scope>NUCLEOTIDE SEQUENCE [LARGE SCALE GENOMIC DNA]</scope>
    <source>
        <strain evidence="3">FP-101664</strain>
    </source>
</reference>
<dbReference type="OrthoDB" id="2723610at2759"/>
<keyword evidence="3" id="KW-1185">Reference proteome</keyword>
<gene>
    <name evidence="2" type="ORF">TRAVEDRAFT_137850</name>
</gene>
<evidence type="ECO:0000313" key="3">
    <source>
        <dbReference type="Proteomes" id="UP000054317"/>
    </source>
</evidence>
<dbReference type="GeneID" id="19409024"/>
<dbReference type="AlphaFoldDB" id="R7S8A4"/>
<evidence type="ECO:0000313" key="2">
    <source>
        <dbReference type="EMBL" id="EIW51184.1"/>
    </source>
</evidence>
<dbReference type="OMA" id="NGRVIHQ"/>
<proteinExistence type="predicted"/>
<accession>R7S8A4</accession>
<protein>
    <submittedName>
        <fullName evidence="2">Uncharacterized protein</fullName>
    </submittedName>
</protein>
<dbReference type="Proteomes" id="UP000054317">
    <property type="component" value="Unassembled WGS sequence"/>
</dbReference>
<dbReference type="RefSeq" id="XP_008040633.1">
    <property type="nucleotide sequence ID" value="XM_008042442.1"/>
</dbReference>
<feature type="non-terminal residue" evidence="2">
    <location>
        <position position="1"/>
    </location>
</feature>
<dbReference type="KEGG" id="tvs:TRAVEDRAFT_137850"/>
<dbReference type="RefSeq" id="XP_008045931.1">
    <property type="nucleotide sequence ID" value="XM_008047740.1"/>
</dbReference>
<dbReference type="EMBL" id="JH711976">
    <property type="protein sequence ID" value="EIW51184.1"/>
    <property type="molecule type" value="Genomic_DNA"/>
</dbReference>
<evidence type="ECO:0000256" key="1">
    <source>
        <dbReference type="SAM" id="MobiDB-lite"/>
    </source>
</evidence>
<dbReference type="KEGG" id="tvs:TRAVEDRAFT_128198"/>
<name>R7S8A4_TRAVS</name>
<sequence>ESRAGPRIKMKWTAVEYANGVVVKGGHRLVGWPNRANEEPHDPNGPPLDPLDTIPFGNLSDIPGGQAVIQRLLDLWTSGKMYFERADEAFIDLAKRNPKAVMPGKPPVRPAPKCWGRQSRDDIGKARGRPASGINPKTGRPYRRRKDGPKTPKMILDSDIDSEDEVESDIGSE</sequence>